<dbReference type="EMBL" id="CAEZXR010000343">
    <property type="protein sequence ID" value="CAB4727248.1"/>
    <property type="molecule type" value="Genomic_DNA"/>
</dbReference>
<reference evidence="1" key="1">
    <citation type="submission" date="2020-05" db="EMBL/GenBank/DDBJ databases">
        <authorList>
            <person name="Chiriac C."/>
            <person name="Salcher M."/>
            <person name="Ghai R."/>
            <person name="Kavagutti S V."/>
        </authorList>
    </citation>
    <scope>NUCLEOTIDE SEQUENCE</scope>
</reference>
<dbReference type="NCBIfam" id="NF037959">
    <property type="entry name" value="MFS_SpdSyn"/>
    <property type="match status" value="1"/>
</dbReference>
<protein>
    <submittedName>
        <fullName evidence="1">Unannotated protein</fullName>
    </submittedName>
</protein>
<dbReference type="InterPro" id="IPR029063">
    <property type="entry name" value="SAM-dependent_MTases_sf"/>
</dbReference>
<sequence length="252" mass="27006">MSIEILAADGPDAWLVRIDGRDQSYVDLADPTRLAFDYVRRMGDVIDAHAQPGAPLRVVHVGGAGLTLPRYVAATRPRSSQVVLEPFEALTDQVRRELPLPRHSGIRVRPVDGRSGLAALRDGEADLIVIDAYVDARVPDDLVTVEALADTARVLARSGRCLVNLSDRAPFAHTRDVVAGARNVFEHVAIGAEPATLRARRPGNLLLVAGHDSGPADDLARRASTSASPYRVLSGTALTDSFGGGHLLHDDR</sequence>
<dbReference type="AlphaFoldDB" id="A0A6J6RY44"/>
<dbReference type="SUPFAM" id="SSF53335">
    <property type="entry name" value="S-adenosyl-L-methionine-dependent methyltransferases"/>
    <property type="match status" value="1"/>
</dbReference>
<name>A0A6J6RY44_9ZZZZ</name>
<dbReference type="Gene3D" id="3.40.50.150">
    <property type="entry name" value="Vaccinia Virus protein VP39"/>
    <property type="match status" value="1"/>
</dbReference>
<evidence type="ECO:0000313" key="1">
    <source>
        <dbReference type="EMBL" id="CAB4727248.1"/>
    </source>
</evidence>
<organism evidence="1">
    <name type="scientific">freshwater metagenome</name>
    <dbReference type="NCBI Taxonomy" id="449393"/>
    <lineage>
        <taxon>unclassified sequences</taxon>
        <taxon>metagenomes</taxon>
        <taxon>ecological metagenomes</taxon>
    </lineage>
</organism>
<proteinExistence type="predicted"/>
<gene>
    <name evidence="1" type="ORF">UFOPK2579_02361</name>
</gene>
<accession>A0A6J6RY44</accession>